<dbReference type="SUPFAM" id="SSF48371">
    <property type="entry name" value="ARM repeat"/>
    <property type="match status" value="1"/>
</dbReference>
<dbReference type="SUPFAM" id="SSF47113">
    <property type="entry name" value="Histone-fold"/>
    <property type="match status" value="1"/>
</dbReference>
<dbReference type="CDD" id="cd22931">
    <property type="entry name" value="HFD_TAF6"/>
    <property type="match status" value="1"/>
</dbReference>
<comment type="similarity">
    <text evidence="2">Belongs to the TAF6 family.</text>
</comment>
<keyword evidence="10" id="KW-1185">Reference proteome</keyword>
<dbReference type="InterPro" id="IPR016024">
    <property type="entry name" value="ARM-type_fold"/>
</dbReference>
<gene>
    <name evidence="9" type="ORF">TRICI_002260</name>
</gene>
<feature type="domain" description="TATA box binding protein associated factor (TAF) histone-like fold" evidence="8">
    <location>
        <begin position="11"/>
        <end position="75"/>
    </location>
</feature>
<evidence type="ECO:0000259" key="8">
    <source>
        <dbReference type="SMART" id="SM00803"/>
    </source>
</evidence>
<dbReference type="CDD" id="cd08050">
    <property type="entry name" value="TAF6C"/>
    <property type="match status" value="1"/>
</dbReference>
<evidence type="ECO:0000256" key="6">
    <source>
        <dbReference type="ARBA" id="ARBA00076308"/>
    </source>
</evidence>
<evidence type="ECO:0000256" key="7">
    <source>
        <dbReference type="ARBA" id="ARBA00093655"/>
    </source>
</evidence>
<evidence type="ECO:0000256" key="2">
    <source>
        <dbReference type="ARBA" id="ARBA00007688"/>
    </source>
</evidence>
<dbReference type="Gene3D" id="1.10.20.10">
    <property type="entry name" value="Histone, subunit A"/>
    <property type="match status" value="1"/>
</dbReference>
<keyword evidence="3" id="KW-0805">Transcription regulation</keyword>
<dbReference type="Pfam" id="PF02969">
    <property type="entry name" value="TAF"/>
    <property type="match status" value="1"/>
</dbReference>
<sequence length="457" mass="51223">MSNTIKYSHTLWSPSDTVKDVAEVLGIANLPDEVSKTLAMDIEYRIHEIIEQALKFMRHSKRSTLTTTDISYALRVLNVEPLYGYESNSPLNYREAMVGPGQTLYYIDEDEDVDFEKIINQPLPKVPRSTSFTAHWLAIEGVQPAIPQNPQMSEVKSLPPQVRGSQTNHSISTLSSDMDVKPLVKHVISKELQLYFDRMIEALVSTNPADEDMKNSALSSLRNDPGLHQLVPYFVQFVQEKVSEHLKSNLQILYTLLQVVDALLSNSSIFIEPYIHHLMPSVLTTLLAKRVGPKPVTKESYDVRDFASSLLNSICTKYGDTYHTLKARVTRTLLKGFMDTTRPAGALYGSVVGIQALGPEIVRVVIVGNLKAWFEGVLPRINKEEDREMLVKAVMEALRTLKSQIPQTLKEKEVDSPQLEAKVGSDLADNITNQPDGNEIANSIIYGDLEGLKKEEE</sequence>
<dbReference type="VEuPathDB" id="FungiDB:TRICI_002260"/>
<dbReference type="Proteomes" id="UP000761534">
    <property type="component" value="Unassembled WGS sequence"/>
</dbReference>
<dbReference type="GO" id="GO:0016251">
    <property type="term" value="F:RNA polymerase II general transcription initiation factor activity"/>
    <property type="evidence" value="ECO:0007669"/>
    <property type="project" value="InterPro"/>
</dbReference>
<organism evidence="9 10">
    <name type="scientific">Trichomonascus ciferrii</name>
    <dbReference type="NCBI Taxonomy" id="44093"/>
    <lineage>
        <taxon>Eukaryota</taxon>
        <taxon>Fungi</taxon>
        <taxon>Dikarya</taxon>
        <taxon>Ascomycota</taxon>
        <taxon>Saccharomycotina</taxon>
        <taxon>Dipodascomycetes</taxon>
        <taxon>Dipodascales</taxon>
        <taxon>Trichomonascaceae</taxon>
        <taxon>Trichomonascus</taxon>
        <taxon>Trichomonascus ciferrii complex</taxon>
    </lineage>
</organism>
<comment type="caution">
    <text evidence="9">The sequence shown here is derived from an EMBL/GenBank/DDBJ whole genome shotgun (WGS) entry which is preliminary data.</text>
</comment>
<protein>
    <recommendedName>
        <fullName evidence="6">TBP-associated factor 6</fullName>
    </recommendedName>
    <alternativeName>
        <fullName evidence="7">Transcription initiation factor TFIID subunit 6</fullName>
    </alternativeName>
</protein>
<dbReference type="FunFam" id="1.10.20.10:FF:000033">
    <property type="entry name" value="Transcription initiation factor TFIID complex subunit"/>
    <property type="match status" value="1"/>
</dbReference>
<reference evidence="9" key="1">
    <citation type="journal article" date="2019" name="G3 (Bethesda)">
        <title>Genome Assemblies of Two Rare Opportunistic Yeast Pathogens: Diutina rugosa (syn. Candida rugosa) and Trichomonascus ciferrii (syn. Candida ciferrii).</title>
        <authorList>
            <person name="Mixao V."/>
            <person name="Saus E."/>
            <person name="Hansen A.P."/>
            <person name="Lass-Florl C."/>
            <person name="Gabaldon T."/>
        </authorList>
    </citation>
    <scope>NUCLEOTIDE SEQUENCE</scope>
    <source>
        <strain evidence="9">CBS 4856</strain>
    </source>
</reference>
<dbReference type="EMBL" id="SWFS01000155">
    <property type="protein sequence ID" value="KAA8915615.1"/>
    <property type="molecule type" value="Genomic_DNA"/>
</dbReference>
<dbReference type="FunFam" id="1.25.40.770:FF:000001">
    <property type="entry name" value="Transcription initiation factor TFIID subunit 6"/>
    <property type="match status" value="1"/>
</dbReference>
<dbReference type="GO" id="GO:0046982">
    <property type="term" value="F:protein heterodimerization activity"/>
    <property type="evidence" value="ECO:0007669"/>
    <property type="project" value="InterPro"/>
</dbReference>
<accession>A0A642V7E3</accession>
<dbReference type="GO" id="GO:0046695">
    <property type="term" value="C:SLIK (SAGA-like) complex"/>
    <property type="evidence" value="ECO:0007669"/>
    <property type="project" value="InterPro"/>
</dbReference>
<evidence type="ECO:0000313" key="9">
    <source>
        <dbReference type="EMBL" id="KAA8915615.1"/>
    </source>
</evidence>
<evidence type="ECO:0000313" key="10">
    <source>
        <dbReference type="Proteomes" id="UP000761534"/>
    </source>
</evidence>
<dbReference type="GO" id="GO:0000124">
    <property type="term" value="C:SAGA complex"/>
    <property type="evidence" value="ECO:0007669"/>
    <property type="project" value="InterPro"/>
</dbReference>
<dbReference type="InterPro" id="IPR037796">
    <property type="entry name" value="TAF6"/>
</dbReference>
<dbReference type="InterPro" id="IPR009072">
    <property type="entry name" value="Histone-fold"/>
</dbReference>
<evidence type="ECO:0000256" key="1">
    <source>
        <dbReference type="ARBA" id="ARBA00004123"/>
    </source>
</evidence>
<proteinExistence type="inferred from homology"/>
<evidence type="ECO:0000256" key="5">
    <source>
        <dbReference type="ARBA" id="ARBA00023242"/>
    </source>
</evidence>
<comment type="subcellular location">
    <subcellularLocation>
        <location evidence="1">Nucleus</location>
    </subcellularLocation>
</comment>
<dbReference type="InterPro" id="IPR004823">
    <property type="entry name" value="TAF_TATA-bd_Histone-like_dom"/>
</dbReference>
<dbReference type="GO" id="GO:0006325">
    <property type="term" value="P:chromatin organization"/>
    <property type="evidence" value="ECO:0007669"/>
    <property type="project" value="UniProtKB-ARBA"/>
</dbReference>
<dbReference type="Pfam" id="PF07571">
    <property type="entry name" value="TAF6_C"/>
    <property type="match status" value="1"/>
</dbReference>
<dbReference type="AlphaFoldDB" id="A0A642V7E3"/>
<dbReference type="GO" id="GO:0051123">
    <property type="term" value="P:RNA polymerase II preinitiation complex assembly"/>
    <property type="evidence" value="ECO:0007669"/>
    <property type="project" value="TreeGrafter"/>
</dbReference>
<dbReference type="GO" id="GO:0005669">
    <property type="term" value="C:transcription factor TFIID complex"/>
    <property type="evidence" value="ECO:0007669"/>
    <property type="project" value="InterPro"/>
</dbReference>
<evidence type="ECO:0000256" key="3">
    <source>
        <dbReference type="ARBA" id="ARBA00023015"/>
    </source>
</evidence>
<dbReference type="PANTHER" id="PTHR10221:SF9">
    <property type="entry name" value="TRANSCRIPTION INITIATION FACTOR TFIID SUBUNIT 6"/>
    <property type="match status" value="1"/>
</dbReference>
<dbReference type="PANTHER" id="PTHR10221">
    <property type="entry name" value="TRANSCRIPTION INITIATION FACTOR TFIID SUBUNIT 6"/>
    <property type="match status" value="1"/>
</dbReference>
<dbReference type="InterPro" id="IPR046344">
    <property type="entry name" value="TAF6_C_sf"/>
</dbReference>
<keyword evidence="4" id="KW-0804">Transcription</keyword>
<evidence type="ECO:0000256" key="4">
    <source>
        <dbReference type="ARBA" id="ARBA00023163"/>
    </source>
</evidence>
<dbReference type="SMART" id="SM00803">
    <property type="entry name" value="TAF"/>
    <property type="match status" value="1"/>
</dbReference>
<dbReference type="InterPro" id="IPR011442">
    <property type="entry name" value="TAF6_C"/>
</dbReference>
<keyword evidence="5" id="KW-0539">Nucleus</keyword>
<name>A0A642V7E3_9ASCO</name>
<dbReference type="OrthoDB" id="361039at2759"/>
<dbReference type="Gene3D" id="1.25.40.770">
    <property type="entry name" value="TAF6, C-terminal HEAT repeat domain"/>
    <property type="match status" value="1"/>
</dbReference>
<dbReference type="GO" id="GO:0003713">
    <property type="term" value="F:transcription coactivator activity"/>
    <property type="evidence" value="ECO:0007669"/>
    <property type="project" value="TreeGrafter"/>
</dbReference>